<evidence type="ECO:0000256" key="1">
    <source>
        <dbReference type="ARBA" id="ARBA00001936"/>
    </source>
</evidence>
<dbReference type="PANTHER" id="PTHR22748">
    <property type="entry name" value="AP ENDONUCLEASE"/>
    <property type="match status" value="1"/>
</dbReference>
<comment type="cofactor">
    <cofactor evidence="1">
        <name>Mn(2+)</name>
        <dbReference type="ChEBI" id="CHEBI:29035"/>
    </cofactor>
</comment>
<keyword evidence="9" id="KW-0539">Nucleus</keyword>
<keyword evidence="4 11" id="KW-0479">Metal-binding</keyword>
<dbReference type="GO" id="GO:0003906">
    <property type="term" value="F:DNA-(apurinic or apyrimidinic site) endonuclease activity"/>
    <property type="evidence" value="ECO:0007669"/>
    <property type="project" value="EnsemblFungi"/>
</dbReference>
<dbReference type="GO" id="GO:0003677">
    <property type="term" value="F:DNA binding"/>
    <property type="evidence" value="ECO:0007669"/>
    <property type="project" value="InterPro"/>
</dbReference>
<dbReference type="Pfam" id="PF06839">
    <property type="entry name" value="Zn_ribbon_GRF"/>
    <property type="match status" value="1"/>
</dbReference>
<dbReference type="HOGENOM" id="CLU_010374_0_0_1"/>
<keyword evidence="8 11" id="KW-0460">Magnesium</keyword>
<feature type="site" description="Transition state stabilizer" evidence="12">
    <location>
        <position position="220"/>
    </location>
</feature>
<keyword evidence="7" id="KW-0862">Zinc</keyword>
<dbReference type="InterPro" id="IPR036691">
    <property type="entry name" value="Endo/exonu/phosph_ase_sf"/>
</dbReference>
<organism evidence="15 16">
    <name type="scientific">Kazachstania africana (strain ATCC 22294 / BCRC 22015 / CBS 2517 / CECT 1963 / NBRC 1671 / NRRL Y-8276)</name>
    <name type="common">Yeast</name>
    <name type="synonym">Kluyveromyces africanus</name>
    <dbReference type="NCBI Taxonomy" id="1071382"/>
    <lineage>
        <taxon>Eukaryota</taxon>
        <taxon>Fungi</taxon>
        <taxon>Dikarya</taxon>
        <taxon>Ascomycota</taxon>
        <taxon>Saccharomycotina</taxon>
        <taxon>Saccharomycetes</taxon>
        <taxon>Saccharomycetales</taxon>
        <taxon>Saccharomycetaceae</taxon>
        <taxon>Kazachstania</taxon>
    </lineage>
</organism>
<comment type="cofactor">
    <cofactor evidence="11">
        <name>Mg(2+)</name>
        <dbReference type="ChEBI" id="CHEBI:18420"/>
    </cofactor>
    <cofactor evidence="11">
        <name>Mn(2+)</name>
        <dbReference type="ChEBI" id="CHEBI:29035"/>
    </cofactor>
    <text evidence="11">Probably binds two magnesium or manganese ions per subunit.</text>
</comment>
<evidence type="ECO:0000256" key="13">
    <source>
        <dbReference type="PROSITE-ProRule" id="PRU01343"/>
    </source>
</evidence>
<dbReference type="InterPro" id="IPR005135">
    <property type="entry name" value="Endo/exonuclease/phosphatase"/>
</dbReference>
<name>H2ASC4_KAZAF</name>
<dbReference type="GO" id="GO:0005634">
    <property type="term" value="C:nucleus"/>
    <property type="evidence" value="ECO:0007669"/>
    <property type="project" value="TreeGrafter"/>
</dbReference>
<comment type="similarity">
    <text evidence="2">Belongs to the DNA repair enzymes AP/ExoA family.</text>
</comment>
<feature type="binding site" evidence="11">
    <location>
        <position position="350"/>
    </location>
    <ligand>
        <name>Mg(2+)</name>
        <dbReference type="ChEBI" id="CHEBI:18420"/>
        <label>1</label>
    </ligand>
</feature>
<accession>H2ASC4</accession>
<feature type="site" description="Interaction with DNA substrate" evidence="12">
    <location>
        <position position="350"/>
    </location>
</feature>
<evidence type="ECO:0000256" key="4">
    <source>
        <dbReference type="ARBA" id="ARBA00022723"/>
    </source>
</evidence>
<dbReference type="GO" id="GO:0006284">
    <property type="term" value="P:base-excision repair"/>
    <property type="evidence" value="ECO:0007669"/>
    <property type="project" value="EnsemblFungi"/>
</dbReference>
<dbReference type="InParanoid" id="H2ASC4"/>
<dbReference type="EMBL" id="HE650823">
    <property type="protein sequence ID" value="CCF57274.1"/>
    <property type="molecule type" value="Genomic_DNA"/>
</dbReference>
<keyword evidence="5 13" id="KW-0863">Zinc-finger</keyword>
<keyword evidence="11" id="KW-0464">Manganese</keyword>
<dbReference type="InterPro" id="IPR020848">
    <property type="entry name" value="AP_endonuclease_F1_CS"/>
</dbReference>
<feature type="binding site" evidence="11">
    <location>
        <position position="220"/>
    </location>
    <ligand>
        <name>Mg(2+)</name>
        <dbReference type="ChEBI" id="CHEBI:18420"/>
        <label>1</label>
    </ligand>
</feature>
<evidence type="ECO:0000256" key="2">
    <source>
        <dbReference type="ARBA" id="ARBA00007092"/>
    </source>
</evidence>
<evidence type="ECO:0000256" key="5">
    <source>
        <dbReference type="ARBA" id="ARBA00022771"/>
    </source>
</evidence>
<dbReference type="SUPFAM" id="SSF56219">
    <property type="entry name" value="DNase I-like"/>
    <property type="match status" value="1"/>
</dbReference>
<gene>
    <name evidence="15" type="primary">KAFR0C02810</name>
    <name evidence="15" type="ORF">KAFR_0C02810</name>
</gene>
<dbReference type="GO" id="GO:0008081">
    <property type="term" value="F:phosphoric diester hydrolase activity"/>
    <property type="evidence" value="ECO:0007669"/>
    <property type="project" value="EnsemblFungi"/>
</dbReference>
<dbReference type="OrthoDB" id="391817at2759"/>
<dbReference type="GO" id="GO:0008270">
    <property type="term" value="F:zinc ion binding"/>
    <property type="evidence" value="ECO:0007669"/>
    <property type="project" value="UniProtKB-KW"/>
</dbReference>
<sequence length="520" mass="58739">MAQCTDIPDKQDNDNVLRLVTFNVNAIGTFFHYDPFSRMNNSLLDVFDYLKADIITFQEMKIDQRSITKWGKINSFYSFISIPRSKKGYSGVGCWIRIPPEDHPLHHKLKVLKAEEGITGALSVKISRDKTVKYRDDPTVGIGGYEMIDENEALHIDSEGRCVMVELACNLVVISVYCPANSGLTDEGELFRLKFLRLLFKRVRNLEALGKRTVLMGDLNVCRDLIDQAAGLEDSSIKLGPTDTGSAIEKQYPLEAKEFIMNPDVPHRRLMNHMLTDSIIPELAKDGILVDSTRYIQGRERLKMYTVWNSLKNYRPNNFGSRVDFILISDHIKKLLVDGNILPDVMGSDHCPIYADLDISSLNSSCGPSGNVNIPKFECRYKYDLLNHNVLAMFSKMSSTHSSENLALSKKVTKPRKVPRSKSIDKFFERSIPDSSVIDKPTIHEEVIQPPKPLTTSKVKRETLSFKDIFGKPPLCKHGEEAILKTSRTAANPGKRFWACHRPQGDSNNKGGSCGFFQWV</sequence>
<evidence type="ECO:0000256" key="10">
    <source>
        <dbReference type="PIRSR" id="PIRSR604808-1"/>
    </source>
</evidence>
<dbReference type="Pfam" id="PF03372">
    <property type="entry name" value="Exo_endo_phos"/>
    <property type="match status" value="1"/>
</dbReference>
<reference evidence="15 16" key="1">
    <citation type="journal article" date="2011" name="Proc. Natl. Acad. Sci. U.S.A.">
        <title>Evolutionary erosion of yeast sex chromosomes by mating-type switching accidents.</title>
        <authorList>
            <person name="Gordon J.L."/>
            <person name="Armisen D."/>
            <person name="Proux-Wera E."/>
            <person name="Oheigeartaigh S.S."/>
            <person name="Byrne K.P."/>
            <person name="Wolfe K.H."/>
        </authorList>
    </citation>
    <scope>NUCLEOTIDE SEQUENCE [LARGE SCALE GENOMIC DNA]</scope>
    <source>
        <strain evidence="16">ATCC 22294 / BCRC 22015 / CBS 2517 / CECT 1963 / NBRC 1671 / NRRL Y-8276</strain>
    </source>
</reference>
<dbReference type="GO" id="GO:0008311">
    <property type="term" value="F:double-stranded DNA 3'-5' DNA exonuclease activity"/>
    <property type="evidence" value="ECO:0007669"/>
    <property type="project" value="EnsemblFungi"/>
</dbReference>
<dbReference type="RefSeq" id="XP_003956409.1">
    <property type="nucleotide sequence ID" value="XM_003956360.1"/>
</dbReference>
<feature type="active site" description="Proton acceptor" evidence="10">
    <location>
        <position position="350"/>
    </location>
</feature>
<feature type="binding site" evidence="11">
    <location>
        <position position="218"/>
    </location>
    <ligand>
        <name>Mg(2+)</name>
        <dbReference type="ChEBI" id="CHEBI:18420"/>
        <label>1</label>
    </ligand>
</feature>
<evidence type="ECO:0000313" key="15">
    <source>
        <dbReference type="EMBL" id="CCF57274.1"/>
    </source>
</evidence>
<evidence type="ECO:0000259" key="14">
    <source>
        <dbReference type="PROSITE" id="PS51999"/>
    </source>
</evidence>
<feature type="binding site" evidence="11">
    <location>
        <position position="23"/>
    </location>
    <ligand>
        <name>Mg(2+)</name>
        <dbReference type="ChEBI" id="CHEBI:18420"/>
        <label>1</label>
    </ligand>
</feature>
<dbReference type="KEGG" id="kaf:KAFR_0C02810"/>
<dbReference type="AlphaFoldDB" id="H2ASC4"/>
<dbReference type="InterPro" id="IPR010666">
    <property type="entry name" value="Znf_GRF"/>
</dbReference>
<dbReference type="GeneID" id="13885193"/>
<evidence type="ECO:0000256" key="3">
    <source>
        <dbReference type="ARBA" id="ARBA00013541"/>
    </source>
</evidence>
<dbReference type="Proteomes" id="UP000005220">
    <property type="component" value="Chromosome 3"/>
</dbReference>
<evidence type="ECO:0000256" key="8">
    <source>
        <dbReference type="ARBA" id="ARBA00022842"/>
    </source>
</evidence>
<feature type="binding site" evidence="11">
    <location>
        <position position="349"/>
    </location>
    <ligand>
        <name>Mg(2+)</name>
        <dbReference type="ChEBI" id="CHEBI:18420"/>
        <label>1</label>
    </ligand>
</feature>
<dbReference type="eggNOG" id="KOG1294">
    <property type="taxonomic scope" value="Eukaryota"/>
</dbReference>
<keyword evidence="6" id="KW-0378">Hydrolase</keyword>
<evidence type="ECO:0000256" key="9">
    <source>
        <dbReference type="ARBA" id="ARBA00023242"/>
    </source>
</evidence>
<proteinExistence type="inferred from homology"/>
<dbReference type="PROSITE" id="PS51999">
    <property type="entry name" value="ZF_GRF"/>
    <property type="match status" value="1"/>
</dbReference>
<dbReference type="Gene3D" id="3.60.10.10">
    <property type="entry name" value="Endonuclease/exonuclease/phosphatase"/>
    <property type="match status" value="1"/>
</dbReference>
<dbReference type="FunCoup" id="H2ASC4">
    <property type="interactions" value="522"/>
</dbReference>
<feature type="active site" description="Proton donor/acceptor" evidence="10">
    <location>
        <position position="218"/>
    </location>
</feature>
<evidence type="ECO:0000256" key="6">
    <source>
        <dbReference type="ARBA" id="ARBA00022801"/>
    </source>
</evidence>
<evidence type="ECO:0000313" key="16">
    <source>
        <dbReference type="Proteomes" id="UP000005220"/>
    </source>
</evidence>
<evidence type="ECO:0000256" key="7">
    <source>
        <dbReference type="ARBA" id="ARBA00022833"/>
    </source>
</evidence>
<feature type="site" description="Important for catalytic activity" evidence="12">
    <location>
        <position position="324"/>
    </location>
</feature>
<dbReference type="STRING" id="1071382.H2ASC4"/>
<dbReference type="PROSITE" id="PS51435">
    <property type="entry name" value="AP_NUCLEASE_F1_4"/>
    <property type="match status" value="1"/>
</dbReference>
<keyword evidence="16" id="KW-1185">Reference proteome</keyword>
<dbReference type="InterPro" id="IPR004808">
    <property type="entry name" value="AP_endonuc_1"/>
</dbReference>
<feature type="active site" evidence="10">
    <location>
        <position position="177"/>
    </location>
</feature>
<feature type="binding site" evidence="11">
    <location>
        <position position="59"/>
    </location>
    <ligand>
        <name>Mg(2+)</name>
        <dbReference type="ChEBI" id="CHEBI:18420"/>
        <label>1</label>
    </ligand>
</feature>
<dbReference type="PANTHER" id="PTHR22748:SF4">
    <property type="entry name" value="DNA-(APURINIC OR APYRIMIDINIC SITE) ENDONUCLEASE 2"/>
    <property type="match status" value="1"/>
</dbReference>
<dbReference type="PROSITE" id="PS00728">
    <property type="entry name" value="AP_NUCLEASE_F1_3"/>
    <property type="match status" value="1"/>
</dbReference>
<evidence type="ECO:0000256" key="12">
    <source>
        <dbReference type="PIRSR" id="PIRSR604808-3"/>
    </source>
</evidence>
<evidence type="ECO:0000256" key="11">
    <source>
        <dbReference type="PIRSR" id="PIRSR604808-2"/>
    </source>
</evidence>
<feature type="domain" description="GRF-type" evidence="14">
    <location>
        <begin position="476"/>
        <end position="520"/>
    </location>
</feature>
<protein>
    <recommendedName>
        <fullName evidence="3">DNA-(apurinic or apyrimidinic site) endonuclease 2</fullName>
    </recommendedName>
</protein>